<dbReference type="EMBL" id="CAEY01001942">
    <property type="status" value="NOT_ANNOTATED_CDS"/>
    <property type="molecule type" value="Genomic_DNA"/>
</dbReference>
<name>T1KAS4_TETUR</name>
<gene>
    <name evidence="10" type="primary">107362320</name>
</gene>
<dbReference type="GO" id="GO:0006623">
    <property type="term" value="P:protein targeting to vacuole"/>
    <property type="evidence" value="ECO:0007669"/>
    <property type="project" value="TreeGrafter"/>
</dbReference>
<proteinExistence type="inferred from homology"/>
<dbReference type="KEGG" id="tut:107362320"/>
<dbReference type="GO" id="GO:0031902">
    <property type="term" value="C:late endosome membrane"/>
    <property type="evidence" value="ECO:0007669"/>
    <property type="project" value="UniProtKB-SubCell"/>
</dbReference>
<dbReference type="OMA" id="MYQEYLN"/>
<dbReference type="InterPro" id="IPR037202">
    <property type="entry name" value="ESCRT_assembly_dom"/>
</dbReference>
<feature type="domain" description="VPS37 C-terminal" evidence="9">
    <location>
        <begin position="99"/>
        <end position="188"/>
    </location>
</feature>
<dbReference type="HOGENOM" id="CLU_067118_2_0_1"/>
<evidence type="ECO:0000256" key="7">
    <source>
        <dbReference type="PROSITE-ProRule" id="PRU00646"/>
    </source>
</evidence>
<comment type="function">
    <text evidence="6">Component of the ESCRT-I complex, a regulator of vesicular trafficking process. Required for the sorting of endocytic ubiquitinated cargos into multivesicular bodies. May be involved in cell growth and differentiation.</text>
</comment>
<dbReference type="Proteomes" id="UP000015104">
    <property type="component" value="Unassembled WGS sequence"/>
</dbReference>
<evidence type="ECO:0000256" key="8">
    <source>
        <dbReference type="SAM" id="MobiDB-lite"/>
    </source>
</evidence>
<reference evidence="11" key="1">
    <citation type="submission" date="2011-08" db="EMBL/GenBank/DDBJ databases">
        <authorList>
            <person name="Rombauts S."/>
        </authorList>
    </citation>
    <scope>NUCLEOTIDE SEQUENCE</scope>
    <source>
        <strain evidence="11">London</strain>
    </source>
</reference>
<evidence type="ECO:0000256" key="2">
    <source>
        <dbReference type="ARBA" id="ARBA00007617"/>
    </source>
</evidence>
<comment type="similarity">
    <text evidence="2">Belongs to the VPS37 family.</text>
</comment>
<dbReference type="GO" id="GO:0006612">
    <property type="term" value="P:protein targeting to membrane"/>
    <property type="evidence" value="ECO:0007669"/>
    <property type="project" value="TreeGrafter"/>
</dbReference>
<evidence type="ECO:0000313" key="11">
    <source>
        <dbReference type="Proteomes" id="UP000015104"/>
    </source>
</evidence>
<evidence type="ECO:0000259" key="9">
    <source>
        <dbReference type="PROSITE" id="PS51314"/>
    </source>
</evidence>
<evidence type="ECO:0000256" key="4">
    <source>
        <dbReference type="ARBA" id="ARBA00022753"/>
    </source>
</evidence>
<evidence type="ECO:0000313" key="10">
    <source>
        <dbReference type="EnsemblMetazoa" id="tetur08g01560.1"/>
    </source>
</evidence>
<evidence type="ECO:0000256" key="6">
    <source>
        <dbReference type="ARBA" id="ARBA00025010"/>
    </source>
</evidence>
<dbReference type="SUPFAM" id="SSF140111">
    <property type="entry name" value="Endosomal sorting complex assembly domain"/>
    <property type="match status" value="1"/>
</dbReference>
<keyword evidence="5 7" id="KW-0653">Protein transport</keyword>
<dbReference type="PROSITE" id="PS51314">
    <property type="entry name" value="VPS37_C"/>
    <property type="match status" value="1"/>
</dbReference>
<dbReference type="InterPro" id="IPR029012">
    <property type="entry name" value="Helix_hairpin_bin_sf"/>
</dbReference>
<reference evidence="10" key="2">
    <citation type="submission" date="2015-06" db="UniProtKB">
        <authorList>
            <consortium name="EnsemblMetazoa"/>
        </authorList>
    </citation>
    <scope>IDENTIFICATION</scope>
</reference>
<keyword evidence="3 7" id="KW-0813">Transport</keyword>
<dbReference type="PANTHER" id="PTHR13678:SF27">
    <property type="entry name" value="LD45836P"/>
    <property type="match status" value="1"/>
</dbReference>
<dbReference type="AlphaFoldDB" id="T1KAS4"/>
<evidence type="ECO:0000256" key="3">
    <source>
        <dbReference type="ARBA" id="ARBA00022448"/>
    </source>
</evidence>
<dbReference type="STRING" id="32264.T1KAS4"/>
<protein>
    <recommendedName>
        <fullName evidence="9">VPS37 C-terminal domain-containing protein</fullName>
    </recommendedName>
</protein>
<dbReference type="PANTHER" id="PTHR13678">
    <property type="entry name" value="VACUOLAR PROTEIN SORTING-ASSOCIATED PROTEIN 37"/>
    <property type="match status" value="1"/>
</dbReference>
<organism evidence="10 11">
    <name type="scientific">Tetranychus urticae</name>
    <name type="common">Two-spotted spider mite</name>
    <dbReference type="NCBI Taxonomy" id="32264"/>
    <lineage>
        <taxon>Eukaryota</taxon>
        <taxon>Metazoa</taxon>
        <taxon>Ecdysozoa</taxon>
        <taxon>Arthropoda</taxon>
        <taxon>Chelicerata</taxon>
        <taxon>Arachnida</taxon>
        <taxon>Acari</taxon>
        <taxon>Acariformes</taxon>
        <taxon>Trombidiformes</taxon>
        <taxon>Prostigmata</taxon>
        <taxon>Eleutherengona</taxon>
        <taxon>Raphignathae</taxon>
        <taxon>Tetranychoidea</taxon>
        <taxon>Tetranychidae</taxon>
        <taxon>Tetranychus</taxon>
    </lineage>
</organism>
<dbReference type="InterPro" id="IPR009851">
    <property type="entry name" value="Mod_r"/>
</dbReference>
<accession>T1KAS4</accession>
<sequence length="233" mass="26701">MALNYYAITDDDIKTLTSVIKHLSNDELKQLLNDESPTTDIKLEELIKDLPQVQNLEKKKELMLAENKSIAEYNLSKETAFRQLKQSLYESHQEALELKKTLERKKDKLDEYNRQTSLDITLALLQTASAQAEEESEDLASSFLSSKMNLDDFLKEYIEKRKLSHLRRIKTEKLMELVRSQSSNDASLQPIRQAPGPPMPSSSTNPFGTPPYPITSTYPDDLPAFPFSRPVHR</sequence>
<keyword evidence="11" id="KW-1185">Reference proteome</keyword>
<evidence type="ECO:0000256" key="5">
    <source>
        <dbReference type="ARBA" id="ARBA00022927"/>
    </source>
</evidence>
<dbReference type="EnsemblMetazoa" id="tetur08g01560.1">
    <property type="protein sequence ID" value="tetur08g01560.1"/>
    <property type="gene ID" value="tetur08g01560"/>
</dbReference>
<dbReference type="OrthoDB" id="10004364at2759"/>
<feature type="region of interest" description="Disordered" evidence="8">
    <location>
        <begin position="180"/>
        <end position="233"/>
    </location>
</feature>
<dbReference type="GO" id="GO:0043162">
    <property type="term" value="P:ubiquitin-dependent protein catabolic process via the multivesicular body sorting pathway"/>
    <property type="evidence" value="ECO:0007669"/>
    <property type="project" value="TreeGrafter"/>
</dbReference>
<comment type="subcellular location">
    <subcellularLocation>
        <location evidence="1">Late endosome membrane</location>
        <topology evidence="1">Peripheral membrane protein</topology>
    </subcellularLocation>
</comment>
<dbReference type="Gene3D" id="1.10.287.660">
    <property type="entry name" value="Helix hairpin bin"/>
    <property type="match status" value="1"/>
</dbReference>
<evidence type="ECO:0000256" key="1">
    <source>
        <dbReference type="ARBA" id="ARBA00004633"/>
    </source>
</evidence>
<dbReference type="Pfam" id="PF07200">
    <property type="entry name" value="Mod_r"/>
    <property type="match status" value="1"/>
</dbReference>
<dbReference type="GO" id="GO:0000813">
    <property type="term" value="C:ESCRT I complex"/>
    <property type="evidence" value="ECO:0007669"/>
    <property type="project" value="TreeGrafter"/>
</dbReference>
<dbReference type="eggNOG" id="KOG3270">
    <property type="taxonomic scope" value="Eukaryota"/>
</dbReference>
<keyword evidence="4" id="KW-0967">Endosome</keyword>